<dbReference type="Proteomes" id="UP000830768">
    <property type="component" value="Chromosome 5"/>
</dbReference>
<keyword evidence="2" id="KW-1185">Reference proteome</keyword>
<sequence length="613" mass="68267">MTFPQPQKVIARGGPPSRYISGECEREVRIKLEPQYTQESGYRGSTHAPRLCIRCETIDLTEAVSLRPTKCSGRVIADLGGLDRTPVPDICDLCKLMHAVQPQSAADKADEDYQLRAFSSTNILLCENAEKSHKRFLTGWIDIVFIAVVPANSSADTGDYPAYPITDEATPCDKIAYGSLRSWINSCIQHHALLAACNPQSRPSIPEFRLIDCNSRKIVSPDAHVSFVALSYVWGIIPPAQGTHSGNSTSLDDTRVEPVVEDAIYVTKKLGYTHLWVDRHCIRQDNDEIQAVQLRHMNAVYQAAEVTIVAAAGNDSSFGLPGVKRRARRPQVSAEIQGHMLTVIPPDPSRLVKSSKWATRGWTYHEGLLSRRRLFFTEHEVSYECSGILCRETIALPAHILERESGLSQRLQESSWLFPREPISAFCQGGLARALLYRLPEYTARDLSRESDILNGMLGVFQVYGTLEDRPVHHLCGIPIQPGIEWRGWDDGRSLEWFANGMAWNLLKPARRRTGFPSWSWTGWKGAVAPPNSLEDISQVDLIPTPDVGCLSLSSSDNNQDSSSQDAEKGSWIEVSILEQDKPPLRWHEYETLPGAEKMSRSRAIPASFNGPG</sequence>
<evidence type="ECO:0000313" key="1">
    <source>
        <dbReference type="EMBL" id="UPK95820.1"/>
    </source>
</evidence>
<evidence type="ECO:0000313" key="2">
    <source>
        <dbReference type="Proteomes" id="UP000830768"/>
    </source>
</evidence>
<name>A0ACD3Z3P2_FUSSC</name>
<proteinExistence type="predicted"/>
<dbReference type="EMBL" id="CP090034">
    <property type="protein sequence ID" value="UPK95820.1"/>
    <property type="molecule type" value="Genomic_DNA"/>
</dbReference>
<gene>
    <name evidence="1" type="ORF">LCI18_006755</name>
</gene>
<reference evidence="1" key="1">
    <citation type="submission" date="2021-11" db="EMBL/GenBank/DDBJ databases">
        <title>Fusarium solani-melongenae Genome sequencing and assembly.</title>
        <authorList>
            <person name="Xie S."/>
            <person name="Huang L."/>
            <person name="Zhang X."/>
        </authorList>
    </citation>
    <scope>NUCLEOTIDE SEQUENCE</scope>
    <source>
        <strain evidence="1">CRI 24-3</strain>
    </source>
</reference>
<accession>A0ACD3Z3P2</accession>
<protein>
    <submittedName>
        <fullName evidence="1">Uncharacterized protein</fullName>
    </submittedName>
</protein>
<organism evidence="1 2">
    <name type="scientific">Fusarium solani subsp. cucurbitae</name>
    <name type="common">Neocosmosporum cucurbitae</name>
    <dbReference type="NCBI Taxonomy" id="2747967"/>
    <lineage>
        <taxon>Eukaryota</taxon>
        <taxon>Fungi</taxon>
        <taxon>Dikarya</taxon>
        <taxon>Ascomycota</taxon>
        <taxon>Pezizomycotina</taxon>
        <taxon>Sordariomycetes</taxon>
        <taxon>Hypocreomycetidae</taxon>
        <taxon>Hypocreales</taxon>
        <taxon>Nectriaceae</taxon>
        <taxon>Fusarium</taxon>
        <taxon>Fusarium solani species complex</taxon>
    </lineage>
</organism>